<accession>A0AA92C7F0</accession>
<organism evidence="2 3">
    <name type="scientific">Rhizobium rhizogenes</name>
    <name type="common">Agrobacterium rhizogenes</name>
    <dbReference type="NCBI Taxonomy" id="359"/>
    <lineage>
        <taxon>Bacteria</taxon>
        <taxon>Pseudomonadati</taxon>
        <taxon>Pseudomonadota</taxon>
        <taxon>Alphaproteobacteria</taxon>
        <taxon>Hyphomicrobiales</taxon>
        <taxon>Rhizobiaceae</taxon>
        <taxon>Rhizobium/Agrobacterium group</taxon>
        <taxon>Rhizobium</taxon>
    </lineage>
</organism>
<protein>
    <submittedName>
        <fullName evidence="2">ABC transporter</fullName>
    </submittedName>
</protein>
<gene>
    <name evidence="2" type="ORF">DC430_01870</name>
</gene>
<name>A0AA92C7F0_RHIRH</name>
<dbReference type="Pfam" id="PF03886">
    <property type="entry name" value="ABC_trans_aux"/>
    <property type="match status" value="1"/>
</dbReference>
<reference evidence="2 3" key="1">
    <citation type="submission" date="2018-04" db="EMBL/GenBank/DDBJ databases">
        <authorList>
            <person name="Hagen T."/>
        </authorList>
    </citation>
    <scope>NUCLEOTIDE SEQUENCE [LARGE SCALE GENOMIC DNA]</scope>
    <source>
        <strain evidence="2 3">TPD7009</strain>
    </source>
</reference>
<comment type="caution">
    <text evidence="2">The sequence shown here is derived from an EMBL/GenBank/DDBJ whole genome shotgun (WGS) entry which is preliminary data.</text>
</comment>
<dbReference type="SUPFAM" id="SSF159594">
    <property type="entry name" value="XCC0632-like"/>
    <property type="match status" value="1"/>
</dbReference>
<dbReference type="Gene3D" id="3.40.50.10610">
    <property type="entry name" value="ABC-type transport auxiliary lipoprotein component"/>
    <property type="match status" value="1"/>
</dbReference>
<dbReference type="AlphaFoldDB" id="A0AA92C7F0"/>
<proteinExistence type="predicted"/>
<dbReference type="InterPro" id="IPR005586">
    <property type="entry name" value="ABC_trans_aux"/>
</dbReference>
<dbReference type="EMBL" id="QDFR01000001">
    <property type="protein sequence ID" value="PVE57348.1"/>
    <property type="molecule type" value="Genomic_DNA"/>
</dbReference>
<evidence type="ECO:0000259" key="1">
    <source>
        <dbReference type="Pfam" id="PF03886"/>
    </source>
</evidence>
<evidence type="ECO:0000313" key="2">
    <source>
        <dbReference type="EMBL" id="PVE57348.1"/>
    </source>
</evidence>
<dbReference type="Proteomes" id="UP000244335">
    <property type="component" value="Unassembled WGS sequence"/>
</dbReference>
<dbReference type="RefSeq" id="WP_112358474.1">
    <property type="nucleotide sequence ID" value="NZ_QDFR01000001.1"/>
</dbReference>
<sequence>MLPLLGAILAGCGGGAKNDTFDLSVSPAPVTQARSLKGRQLLVAEPTALKALDSENIVVRLSNSEVQYLANSQWSDRLPRMVQSKLVEAFQDTGRLGGVGRPGQGLAIDYQVVTDIRAFEVDTKNNVANIEISVQLLNDRNGTVRAQDVFRASARVSGTGNANFVKALDSAFAAASREIVAWTLKAL</sequence>
<evidence type="ECO:0000313" key="3">
    <source>
        <dbReference type="Proteomes" id="UP000244335"/>
    </source>
</evidence>
<feature type="domain" description="ABC-type transport auxiliary lipoprotein component" evidence="1">
    <location>
        <begin position="21"/>
        <end position="180"/>
    </location>
</feature>